<keyword evidence="1" id="KW-0195">Cyclin</keyword>
<dbReference type="SMART" id="SM00385">
    <property type="entry name" value="CYCLIN"/>
    <property type="match status" value="1"/>
</dbReference>
<feature type="domain" description="Cyclin-like" evidence="4">
    <location>
        <begin position="49"/>
        <end position="133"/>
    </location>
</feature>
<dbReference type="InterPro" id="IPR013763">
    <property type="entry name" value="Cyclin-like_dom"/>
</dbReference>
<sequence length="459" mass="53327">MKIAEYFWSVSCMDYMGEEYFKLKSTVIKYERFLLKELGFCVHIKHSHKLIITYLQMLEMDKNAALAQNSWNLMNDSLRTNVFVRFTPETIACACIYLGARQMKIPLPQSPPWWLLFDADFEDMEAISLELLSLYRWPSVQMESVEREITKLKEEYQKRQVEIKEVKLKKSTEVDDPNTKKGLLPIPWESHPAPVNDSRSSQKSPTPTPLPKSSVKAPLISPPHPRTRPVPKSYRVSPPPSSPPRPQPSSGLLGKRDLRVPASRSTRSVSPLVTHARSARDQTPPPKSAPSPINWKDAKEEERGRYSEAESSESRTPSPIRPQGHTPLAYRPVLSPIVLSEDDAGSDSAPAGSPSPLSLVRRENGLQERSRDEMYDRKVRKGRHRHGDRGNHRGHRESKRVRSRSNEDGDRHRDHTRRHGKHRHRERRERRDFLLEHRHHREREYAYEQRSRKVDRIRR</sequence>
<gene>
    <name evidence="5" type="ORF">GBAR_LOCUS29335</name>
</gene>
<evidence type="ECO:0000313" key="5">
    <source>
        <dbReference type="EMBL" id="CAI8053673.1"/>
    </source>
</evidence>
<dbReference type="AlphaFoldDB" id="A0AA35TTP6"/>
<dbReference type="EMBL" id="CASHTH010004114">
    <property type="protein sequence ID" value="CAI8053673.1"/>
    <property type="molecule type" value="Genomic_DNA"/>
</dbReference>
<dbReference type="FunFam" id="1.10.472.10:FF:000031">
    <property type="entry name" value="cyclin-L1-1-like isoform X1"/>
    <property type="match status" value="1"/>
</dbReference>
<evidence type="ECO:0000256" key="3">
    <source>
        <dbReference type="SAM" id="MobiDB-lite"/>
    </source>
</evidence>
<feature type="compositionally biased region" description="Basic and acidic residues" evidence="3">
    <location>
        <begin position="429"/>
        <end position="459"/>
    </location>
</feature>
<comment type="caution">
    <text evidence="5">The sequence shown here is derived from an EMBL/GenBank/DDBJ whole genome shotgun (WGS) entry which is preliminary data.</text>
</comment>
<dbReference type="Proteomes" id="UP001174909">
    <property type="component" value="Unassembled WGS sequence"/>
</dbReference>
<dbReference type="InterPro" id="IPR043198">
    <property type="entry name" value="Cyclin/Ssn8"/>
</dbReference>
<protein>
    <submittedName>
        <fullName evidence="5">Cyclin-L2</fullName>
    </submittedName>
</protein>
<feature type="compositionally biased region" description="Low complexity" evidence="3">
    <location>
        <begin position="346"/>
        <end position="359"/>
    </location>
</feature>
<feature type="compositionally biased region" description="Basic and acidic residues" evidence="3">
    <location>
        <begin position="404"/>
        <end position="413"/>
    </location>
</feature>
<feature type="compositionally biased region" description="Basic residues" evidence="3">
    <location>
        <begin position="414"/>
        <end position="428"/>
    </location>
</feature>
<accession>A0AA35TTP6</accession>
<dbReference type="GO" id="GO:0016538">
    <property type="term" value="F:cyclin-dependent protein serine/threonine kinase regulator activity"/>
    <property type="evidence" value="ECO:0007669"/>
    <property type="project" value="InterPro"/>
</dbReference>
<evidence type="ECO:0000256" key="2">
    <source>
        <dbReference type="SAM" id="Coils"/>
    </source>
</evidence>
<dbReference type="GO" id="GO:0006357">
    <property type="term" value="P:regulation of transcription by RNA polymerase II"/>
    <property type="evidence" value="ECO:0007669"/>
    <property type="project" value="InterPro"/>
</dbReference>
<reference evidence="5" key="1">
    <citation type="submission" date="2023-03" db="EMBL/GenBank/DDBJ databases">
        <authorList>
            <person name="Steffen K."/>
            <person name="Cardenas P."/>
        </authorList>
    </citation>
    <scope>NUCLEOTIDE SEQUENCE</scope>
</reference>
<organism evidence="5 6">
    <name type="scientific">Geodia barretti</name>
    <name type="common">Barrett's horny sponge</name>
    <dbReference type="NCBI Taxonomy" id="519541"/>
    <lineage>
        <taxon>Eukaryota</taxon>
        <taxon>Metazoa</taxon>
        <taxon>Porifera</taxon>
        <taxon>Demospongiae</taxon>
        <taxon>Heteroscleromorpha</taxon>
        <taxon>Tetractinellida</taxon>
        <taxon>Astrophorina</taxon>
        <taxon>Geodiidae</taxon>
        <taxon>Geodia</taxon>
    </lineage>
</organism>
<feature type="compositionally biased region" description="Basic residues" evidence="3">
    <location>
        <begin position="378"/>
        <end position="403"/>
    </location>
</feature>
<dbReference type="Pfam" id="PF21797">
    <property type="entry name" value="CycT2-like_C"/>
    <property type="match status" value="1"/>
</dbReference>
<proteinExistence type="predicted"/>
<dbReference type="InterPro" id="IPR036915">
    <property type="entry name" value="Cyclin-like_sf"/>
</dbReference>
<keyword evidence="6" id="KW-1185">Reference proteome</keyword>
<dbReference type="PIRSF" id="PIRSF036580">
    <property type="entry name" value="Cyclin_L"/>
    <property type="match status" value="1"/>
</dbReference>
<feature type="coiled-coil region" evidence="2">
    <location>
        <begin position="142"/>
        <end position="169"/>
    </location>
</feature>
<dbReference type="Gene3D" id="1.10.472.10">
    <property type="entry name" value="Cyclin-like"/>
    <property type="match status" value="1"/>
</dbReference>
<dbReference type="CDD" id="cd20533">
    <property type="entry name" value="CYCLIN_CCNL_rpt2"/>
    <property type="match status" value="1"/>
</dbReference>
<dbReference type="PANTHER" id="PTHR10026">
    <property type="entry name" value="CYCLIN"/>
    <property type="match status" value="1"/>
</dbReference>
<feature type="compositionally biased region" description="Basic and acidic residues" evidence="3">
    <location>
        <begin position="360"/>
        <end position="377"/>
    </location>
</feature>
<evidence type="ECO:0000256" key="1">
    <source>
        <dbReference type="ARBA" id="ARBA00023127"/>
    </source>
</evidence>
<keyword evidence="2" id="KW-0175">Coiled coil</keyword>
<feature type="compositionally biased region" description="Basic and acidic residues" evidence="3">
    <location>
        <begin position="296"/>
        <end position="308"/>
    </location>
</feature>
<dbReference type="SUPFAM" id="SSF47954">
    <property type="entry name" value="Cyclin-like"/>
    <property type="match status" value="1"/>
</dbReference>
<evidence type="ECO:0000259" key="4">
    <source>
        <dbReference type="SMART" id="SM00385"/>
    </source>
</evidence>
<feature type="region of interest" description="Disordered" evidence="3">
    <location>
        <begin position="171"/>
        <end position="459"/>
    </location>
</feature>
<feature type="compositionally biased region" description="Pro residues" evidence="3">
    <location>
        <begin position="237"/>
        <end position="247"/>
    </location>
</feature>
<evidence type="ECO:0000313" key="6">
    <source>
        <dbReference type="Proteomes" id="UP001174909"/>
    </source>
</evidence>
<name>A0AA35TTP6_GEOBA</name>